<dbReference type="Proteomes" id="UP000330807">
    <property type="component" value="Unassembled WGS sequence"/>
</dbReference>
<dbReference type="AlphaFoldDB" id="A0A5K1IX85"/>
<protein>
    <submittedName>
        <fullName evidence="5">Aryl-phospho-beta-D-glucosidase BglC</fullName>
        <ecNumber evidence="5">3.2.1.86</ecNumber>
    </submittedName>
</protein>
<evidence type="ECO:0000313" key="5">
    <source>
        <dbReference type="EMBL" id="VWL93620.1"/>
    </source>
</evidence>
<comment type="similarity">
    <text evidence="1 4">Belongs to the glycosyl hydrolase 1 family.</text>
</comment>
<dbReference type="EMBL" id="CABWIH010000032">
    <property type="protein sequence ID" value="VWL93620.1"/>
    <property type="molecule type" value="Genomic_DNA"/>
</dbReference>
<dbReference type="GO" id="GO:0008706">
    <property type="term" value="F:6-phospho-beta-glucosidase activity"/>
    <property type="evidence" value="ECO:0007669"/>
    <property type="project" value="UniProtKB-EC"/>
</dbReference>
<dbReference type="GO" id="GO:0005829">
    <property type="term" value="C:cytosol"/>
    <property type="evidence" value="ECO:0007669"/>
    <property type="project" value="TreeGrafter"/>
</dbReference>
<keyword evidence="2 5" id="KW-0378">Hydrolase</keyword>
<dbReference type="PROSITE" id="PS00653">
    <property type="entry name" value="GLYCOSYL_HYDROL_F1_2"/>
    <property type="match status" value="1"/>
</dbReference>
<dbReference type="SUPFAM" id="SSF51445">
    <property type="entry name" value="(Trans)glycosidases"/>
    <property type="match status" value="1"/>
</dbReference>
<name>A0A5K1IX85_9ACTN</name>
<sequence>MAYTTTAFPEGFLWGAATSAYQVEGAAYEDGKKPSQQDIINQHSYEERGFATADIASDHYHHFREDVALMAEMGLKAYRFSIAWSRVIPDGTGAVNPAGIKFYHDLIDELLAHDIEPIVTLYHYDLPWALVERYGGWISRQVIDDFEAYARFVINEFKGQVKYWTTINEQSIIVQYWTQKCYIPEELRGDNQLRYQINHHMNLAHAVACNLVHELVPGGMVGSVIGYSPIYPLTSHAEDVMAAQNAHDLRNGYYLDIYFKGRYTDSAMAYLERHGLAPKIDPGDMELIASGTSDMLGINYYASECARWCPDDGSKQMRWNGVNLTGKKGDINGFETHPGFYEMCKNPNLDTNDWDWAIDPIGLEYLLRDIYMRYNKPLMVCENGLGAFDELTADGRVHDPYRIDYLEKHIAAMKRAMDYGVEMLAYCPWSALDLLSTSNGVKKRYGFIYVDRTDDDPRECKRYRKDSFAWYKDVIERNGAGLNL</sequence>
<reference evidence="5 6" key="1">
    <citation type="submission" date="2019-10" db="EMBL/GenBank/DDBJ databases">
        <authorList>
            <person name="Wolf R A."/>
        </authorList>
    </citation>
    <scope>NUCLEOTIDE SEQUENCE [LARGE SCALE GENOMIC DNA]</scope>
    <source>
        <strain evidence="5">Collinsella_aerofaciens_AK_138A</strain>
    </source>
</reference>
<gene>
    <name evidence="5" type="primary">bglC</name>
    <name evidence="5" type="ORF">LMKDKBCB_01573</name>
</gene>
<dbReference type="FunFam" id="3.20.20.80:FF:000004">
    <property type="entry name" value="Beta-glucosidase 6-phospho-beta-glucosidase"/>
    <property type="match status" value="1"/>
</dbReference>
<dbReference type="PANTHER" id="PTHR10353:SF136">
    <property type="entry name" value="ARYL-PHOSPHO-BETA-D-GLUCOSIDASE BGLC"/>
    <property type="match status" value="1"/>
</dbReference>
<accession>A0A5K1IX85</accession>
<dbReference type="InterPro" id="IPR001360">
    <property type="entry name" value="Glyco_hydro_1"/>
</dbReference>
<dbReference type="Pfam" id="PF00232">
    <property type="entry name" value="Glyco_hydro_1"/>
    <property type="match status" value="1"/>
</dbReference>
<dbReference type="InterPro" id="IPR033132">
    <property type="entry name" value="GH_1_N_CS"/>
</dbReference>
<dbReference type="PANTHER" id="PTHR10353">
    <property type="entry name" value="GLYCOSYL HYDROLASE"/>
    <property type="match status" value="1"/>
</dbReference>
<organism evidence="5 6">
    <name type="scientific">Collinsella aerofaciens</name>
    <dbReference type="NCBI Taxonomy" id="74426"/>
    <lineage>
        <taxon>Bacteria</taxon>
        <taxon>Bacillati</taxon>
        <taxon>Actinomycetota</taxon>
        <taxon>Coriobacteriia</taxon>
        <taxon>Coriobacteriales</taxon>
        <taxon>Coriobacteriaceae</taxon>
        <taxon>Collinsella</taxon>
    </lineage>
</organism>
<evidence type="ECO:0000256" key="4">
    <source>
        <dbReference type="RuleBase" id="RU003690"/>
    </source>
</evidence>
<evidence type="ECO:0000256" key="2">
    <source>
        <dbReference type="ARBA" id="ARBA00022801"/>
    </source>
</evidence>
<keyword evidence="3 5" id="KW-0326">Glycosidase</keyword>
<dbReference type="InterPro" id="IPR017853">
    <property type="entry name" value="GH"/>
</dbReference>
<evidence type="ECO:0000256" key="1">
    <source>
        <dbReference type="ARBA" id="ARBA00010838"/>
    </source>
</evidence>
<dbReference type="EC" id="3.2.1.86" evidence="5"/>
<dbReference type="GO" id="GO:0016052">
    <property type="term" value="P:carbohydrate catabolic process"/>
    <property type="evidence" value="ECO:0007669"/>
    <property type="project" value="TreeGrafter"/>
</dbReference>
<proteinExistence type="inferred from homology"/>
<dbReference type="RefSeq" id="WP_156063217.1">
    <property type="nucleotide sequence ID" value="NZ_CABWIH010000032.1"/>
</dbReference>
<dbReference type="Gene3D" id="3.20.20.80">
    <property type="entry name" value="Glycosidases"/>
    <property type="match status" value="1"/>
</dbReference>
<evidence type="ECO:0000256" key="3">
    <source>
        <dbReference type="ARBA" id="ARBA00023295"/>
    </source>
</evidence>
<evidence type="ECO:0000313" key="6">
    <source>
        <dbReference type="Proteomes" id="UP000330807"/>
    </source>
</evidence>
<dbReference type="PRINTS" id="PR00131">
    <property type="entry name" value="GLHYDRLASE1"/>
</dbReference>